<dbReference type="SUPFAM" id="SSF52141">
    <property type="entry name" value="Uracil-DNA glycosylase-like"/>
    <property type="match status" value="1"/>
</dbReference>
<dbReference type="Gene3D" id="3.40.470.10">
    <property type="entry name" value="Uracil-DNA glycosylase-like domain"/>
    <property type="match status" value="1"/>
</dbReference>
<dbReference type="InterPro" id="IPR036895">
    <property type="entry name" value="Uracil-DNA_glycosylase-like_sf"/>
</dbReference>
<dbReference type="SMART" id="SM00986">
    <property type="entry name" value="UDG"/>
    <property type="match status" value="1"/>
</dbReference>
<dbReference type="NCBIfam" id="TIGR04274">
    <property type="entry name" value="hypoxanDNAglyco"/>
    <property type="match status" value="1"/>
</dbReference>
<dbReference type="CDD" id="cd10032">
    <property type="entry name" value="UDG-F6_HDG"/>
    <property type="match status" value="1"/>
</dbReference>
<comment type="caution">
    <text evidence="2">The sequence shown here is derived from an EMBL/GenBank/DDBJ whole genome shotgun (WGS) entry which is preliminary data.</text>
</comment>
<dbReference type="SMART" id="SM00987">
    <property type="entry name" value="UreE_C"/>
    <property type="match status" value="1"/>
</dbReference>
<accession>A0A2N5D9X8</accession>
<evidence type="ECO:0000313" key="2">
    <source>
        <dbReference type="EMBL" id="PLR22878.1"/>
    </source>
</evidence>
<reference evidence="2 3" key="1">
    <citation type="submission" date="2017-12" db="EMBL/GenBank/DDBJ databases">
        <title>The genome sequence of Caulobacter sp. 410.</title>
        <authorList>
            <person name="Gao J."/>
            <person name="Mao X."/>
            <person name="Sun J."/>
        </authorList>
    </citation>
    <scope>NUCLEOTIDE SEQUENCE [LARGE SCALE GENOMIC DNA]</scope>
    <source>
        <strain evidence="2 3">410</strain>
    </source>
</reference>
<sequence>MTGEVRKRGFPPVVDAGVRVLVLGSLPGDASLAAAQYYGHPRNGFWRLIGAAVERDLAALPYDERLAALLASGVGLWDVHAEAMRPGSLDAAIKDAADNDLTGLVDSLPRLRAVAFNGAAAAKAGARLLAGRTERLALVPLPSSSPAHAAMGFEAKHEAWLRLRTWLA</sequence>
<feature type="domain" description="Uracil-DNA glycosylase-like" evidence="1">
    <location>
        <begin position="11"/>
        <end position="164"/>
    </location>
</feature>
<dbReference type="OrthoDB" id="9799921at2"/>
<evidence type="ECO:0000313" key="3">
    <source>
        <dbReference type="Proteomes" id="UP000234479"/>
    </source>
</evidence>
<dbReference type="Proteomes" id="UP000234479">
    <property type="component" value="Unassembled WGS sequence"/>
</dbReference>
<organism evidence="2 3">
    <name type="scientific">Caulobacter zeae</name>
    <dbReference type="NCBI Taxonomy" id="2055137"/>
    <lineage>
        <taxon>Bacteria</taxon>
        <taxon>Pseudomonadati</taxon>
        <taxon>Pseudomonadota</taxon>
        <taxon>Alphaproteobacteria</taxon>
        <taxon>Caulobacterales</taxon>
        <taxon>Caulobacteraceae</taxon>
        <taxon>Caulobacter</taxon>
    </lineage>
</organism>
<dbReference type="EMBL" id="PJRS01000036">
    <property type="protein sequence ID" value="PLR22878.1"/>
    <property type="molecule type" value="Genomic_DNA"/>
</dbReference>
<dbReference type="RefSeq" id="WP_101719179.1">
    <property type="nucleotide sequence ID" value="NZ_PJRS01000036.1"/>
</dbReference>
<dbReference type="InterPro" id="IPR005122">
    <property type="entry name" value="Uracil-DNA_glycosylase-like"/>
</dbReference>
<proteinExistence type="predicted"/>
<dbReference type="InterPro" id="IPR026353">
    <property type="entry name" value="Hypoxan-DNA_Glyclase"/>
</dbReference>
<dbReference type="AlphaFoldDB" id="A0A2N5D9X8"/>
<evidence type="ECO:0000259" key="1">
    <source>
        <dbReference type="SMART" id="SM00986"/>
    </source>
</evidence>
<protein>
    <submittedName>
        <fullName evidence="2">DNA-deoxyinosine glycosylase</fullName>
    </submittedName>
</protein>
<name>A0A2N5D9X8_9CAUL</name>
<keyword evidence="3" id="KW-1185">Reference proteome</keyword>
<gene>
    <name evidence="2" type="ORF">SGCZBJ_17035</name>
</gene>
<dbReference type="Pfam" id="PF03167">
    <property type="entry name" value="UDG"/>
    <property type="match status" value="1"/>
</dbReference>